<name>A0AA47P4J2_MERPO</name>
<proteinExistence type="predicted"/>
<accession>A0AA47P4J2</accession>
<dbReference type="Proteomes" id="UP001174136">
    <property type="component" value="Unassembled WGS sequence"/>
</dbReference>
<dbReference type="PANTHER" id="PTHR31751">
    <property type="entry name" value="SI:CH211-108C17.2-RELATED-RELATED"/>
    <property type="match status" value="1"/>
</dbReference>
<gene>
    <name evidence="1" type="ORF">N1851_008491</name>
</gene>
<dbReference type="EMBL" id="JAOPHQ010001492">
    <property type="protein sequence ID" value="KAK0150406.1"/>
    <property type="molecule type" value="Genomic_DNA"/>
</dbReference>
<protein>
    <submittedName>
        <fullName evidence="1">Uncharacterized protein</fullName>
    </submittedName>
</protein>
<sequence length="114" mass="13655">MWFSSATYHGNSEELKRRWVSILHHVLDIHTWTEGEQEYHCLHGPLTLQQRRKKFVPLRCITAPLLKYAPKRQTFSYMGMKEQGQLTILEHNENIVKRQQATTSTRYYICIRHN</sequence>
<evidence type="ECO:0000313" key="1">
    <source>
        <dbReference type="EMBL" id="KAK0150406.1"/>
    </source>
</evidence>
<evidence type="ECO:0000313" key="2">
    <source>
        <dbReference type="Proteomes" id="UP001174136"/>
    </source>
</evidence>
<reference evidence="1" key="1">
    <citation type="journal article" date="2023" name="Front. Mar. Sci.">
        <title>A new Merluccius polli reference genome to investigate the effects of global change in West African waters.</title>
        <authorList>
            <person name="Mateo J.L."/>
            <person name="Blanco-Fernandez C."/>
            <person name="Garcia-Vazquez E."/>
            <person name="Machado-Schiaffino G."/>
        </authorList>
    </citation>
    <scope>NUCLEOTIDE SEQUENCE</scope>
    <source>
        <strain evidence="1">C29</strain>
        <tissue evidence="1">Fin</tissue>
    </source>
</reference>
<dbReference type="PANTHER" id="PTHR31751:SF42">
    <property type="entry name" value="PROTEIN CBG10204"/>
    <property type="match status" value="1"/>
</dbReference>
<organism evidence="1 2">
    <name type="scientific">Merluccius polli</name>
    <name type="common">Benguela hake</name>
    <name type="synonym">Merluccius cadenati</name>
    <dbReference type="NCBI Taxonomy" id="89951"/>
    <lineage>
        <taxon>Eukaryota</taxon>
        <taxon>Metazoa</taxon>
        <taxon>Chordata</taxon>
        <taxon>Craniata</taxon>
        <taxon>Vertebrata</taxon>
        <taxon>Euteleostomi</taxon>
        <taxon>Actinopterygii</taxon>
        <taxon>Neopterygii</taxon>
        <taxon>Teleostei</taxon>
        <taxon>Neoteleostei</taxon>
        <taxon>Acanthomorphata</taxon>
        <taxon>Zeiogadaria</taxon>
        <taxon>Gadariae</taxon>
        <taxon>Gadiformes</taxon>
        <taxon>Gadoidei</taxon>
        <taxon>Merlucciidae</taxon>
        <taxon>Merluccius</taxon>
    </lineage>
</organism>
<comment type="caution">
    <text evidence="1">The sequence shown here is derived from an EMBL/GenBank/DDBJ whole genome shotgun (WGS) entry which is preliminary data.</text>
</comment>
<dbReference type="AlphaFoldDB" id="A0AA47P4J2"/>
<keyword evidence="2" id="KW-1185">Reference proteome</keyword>